<evidence type="ECO:0000259" key="13">
    <source>
        <dbReference type="PROSITE" id="PS50885"/>
    </source>
</evidence>
<dbReference type="Pfam" id="PF02743">
    <property type="entry name" value="dCache_1"/>
    <property type="match status" value="1"/>
</dbReference>
<keyword evidence="6 11" id="KW-0472">Membrane</keyword>
<comment type="subcellular location">
    <subcellularLocation>
        <location evidence="1">Cell membrane</location>
        <topology evidence="1">Multi-pass membrane protein</topology>
    </subcellularLocation>
</comment>
<dbReference type="Pfam" id="PF00672">
    <property type="entry name" value="HAMP"/>
    <property type="match status" value="1"/>
</dbReference>
<dbReference type="Gene3D" id="1.10.287.950">
    <property type="entry name" value="Methyl-accepting chemotaxis protein"/>
    <property type="match status" value="1"/>
</dbReference>
<keyword evidence="2" id="KW-1003">Cell membrane</keyword>
<dbReference type="PANTHER" id="PTHR32089">
    <property type="entry name" value="METHYL-ACCEPTING CHEMOTAXIS PROTEIN MCPB"/>
    <property type="match status" value="1"/>
</dbReference>
<dbReference type="PANTHER" id="PTHR32089:SF112">
    <property type="entry name" value="LYSOZYME-LIKE PROTEIN-RELATED"/>
    <property type="match status" value="1"/>
</dbReference>
<keyword evidence="7 9" id="KW-0807">Transducer</keyword>
<organism evidence="14 15">
    <name type="scientific">Bacillus daqingensis</name>
    <dbReference type="NCBI Taxonomy" id="872396"/>
    <lineage>
        <taxon>Bacteria</taxon>
        <taxon>Bacillati</taxon>
        <taxon>Bacillota</taxon>
        <taxon>Bacilli</taxon>
        <taxon>Bacillales</taxon>
        <taxon>Bacillaceae</taxon>
        <taxon>Bacillus</taxon>
    </lineage>
</organism>
<evidence type="ECO:0000256" key="1">
    <source>
        <dbReference type="ARBA" id="ARBA00004651"/>
    </source>
</evidence>
<evidence type="ECO:0000313" key="14">
    <source>
        <dbReference type="EMBL" id="MFC4736438.1"/>
    </source>
</evidence>
<keyword evidence="4 11" id="KW-0812">Transmembrane</keyword>
<evidence type="ECO:0000256" key="5">
    <source>
        <dbReference type="ARBA" id="ARBA00022989"/>
    </source>
</evidence>
<keyword evidence="10" id="KW-0175">Coiled coil</keyword>
<comment type="caution">
    <text evidence="14">The sequence shown here is derived from an EMBL/GenBank/DDBJ whole genome shotgun (WGS) entry which is preliminary data.</text>
</comment>
<feature type="coiled-coil region" evidence="10">
    <location>
        <begin position="390"/>
        <end position="437"/>
    </location>
</feature>
<proteinExistence type="inferred from homology"/>
<dbReference type="PROSITE" id="PS50111">
    <property type="entry name" value="CHEMOTAXIS_TRANSDUC_2"/>
    <property type="match status" value="1"/>
</dbReference>
<keyword evidence="15" id="KW-1185">Reference proteome</keyword>
<evidence type="ECO:0000313" key="15">
    <source>
        <dbReference type="Proteomes" id="UP001595896"/>
    </source>
</evidence>
<dbReference type="InterPro" id="IPR003660">
    <property type="entry name" value="HAMP_dom"/>
</dbReference>
<dbReference type="Gene3D" id="3.30.450.20">
    <property type="entry name" value="PAS domain"/>
    <property type="match status" value="2"/>
</dbReference>
<protein>
    <submittedName>
        <fullName evidence="14">Methyl-accepting chemotaxis protein</fullName>
    </submittedName>
</protein>
<dbReference type="SUPFAM" id="SSF103190">
    <property type="entry name" value="Sensory domain-like"/>
    <property type="match status" value="1"/>
</dbReference>
<dbReference type="SMART" id="SM00283">
    <property type="entry name" value="MA"/>
    <property type="match status" value="1"/>
</dbReference>
<sequence>MMHSLKGKMVVFSAGLIVLTMLAASFVIYSQLSGGIEQSVQENASATVEDAERYIQEYLDKYSLSVDMLAQDERTVSFLADDDEEAWQEMNSYFEQFMAREEGTQLMYVATEAGELVSTPAIDLPDDFDPRERPWYTAAVDHPEGVIWTDPYIDVDTEELIITAARAVEQNGSLLGVQAVDLSLDRMVQVLQASDTGYDGELALLDAEGTYIAHTNESLVGETASEAPAQAAVGADSGGSSSSAGETAYFEPVAGFGWTVMAGYEDRVLYQELATARNTFIVVGLAAVLLAVAASYAAASRLVKPVRRLNEHVGRMADGDFSEAVSIRGKDEIGQLGASVSVMTASLKELIGSIQDSAGRSRAMSEELSAVAEETAAASEEMASAVTGVADGATRQAEDVEQTNQQMQLLSGRLEEAERRTKRMTELSDDIRDANEAGSRSTKKLAERTEAAETLYDKANEAVSALTAKVAEIGTVVRTISEFADQTNLLALNASIEAARAGEHGRGFAVVAEEVRRLAEQSLAATTKINDTISEVEHETKRVAGTMDSVNEMQKEQRGAVTETGESVQSIIASVELLTATLTELDADLKEVSSYRSSIAEAVASVAAVAEDAAATSEEVSASAQEQSSAVASVGSTSEQLSDLSIALQEKTDRFRF</sequence>
<evidence type="ECO:0000256" key="9">
    <source>
        <dbReference type="PROSITE-ProRule" id="PRU00284"/>
    </source>
</evidence>
<evidence type="ECO:0000256" key="4">
    <source>
        <dbReference type="ARBA" id="ARBA00022692"/>
    </source>
</evidence>
<dbReference type="EMBL" id="JBHSGK010000005">
    <property type="protein sequence ID" value="MFC4736438.1"/>
    <property type="molecule type" value="Genomic_DNA"/>
</dbReference>
<evidence type="ECO:0000256" key="11">
    <source>
        <dbReference type="SAM" id="Phobius"/>
    </source>
</evidence>
<feature type="domain" description="Methyl-accepting transducer" evidence="12">
    <location>
        <begin position="371"/>
        <end position="621"/>
    </location>
</feature>
<dbReference type="CDD" id="cd18774">
    <property type="entry name" value="PDC2_HK_sensor"/>
    <property type="match status" value="1"/>
</dbReference>
<dbReference type="CDD" id="cd06225">
    <property type="entry name" value="HAMP"/>
    <property type="match status" value="1"/>
</dbReference>
<comment type="similarity">
    <text evidence="8">Belongs to the methyl-accepting chemotaxis (MCP) protein family.</text>
</comment>
<evidence type="ECO:0000256" key="3">
    <source>
        <dbReference type="ARBA" id="ARBA00022500"/>
    </source>
</evidence>
<evidence type="ECO:0000259" key="12">
    <source>
        <dbReference type="PROSITE" id="PS50111"/>
    </source>
</evidence>
<dbReference type="PROSITE" id="PS50885">
    <property type="entry name" value="HAMP"/>
    <property type="match status" value="1"/>
</dbReference>
<evidence type="ECO:0000256" key="10">
    <source>
        <dbReference type="SAM" id="Coils"/>
    </source>
</evidence>
<keyword evidence="3" id="KW-0145">Chemotaxis</keyword>
<dbReference type="Pfam" id="PF00015">
    <property type="entry name" value="MCPsignal"/>
    <property type="match status" value="1"/>
</dbReference>
<reference evidence="15" key="1">
    <citation type="journal article" date="2019" name="Int. J. Syst. Evol. Microbiol.">
        <title>The Global Catalogue of Microorganisms (GCM) 10K type strain sequencing project: providing services to taxonomists for standard genome sequencing and annotation.</title>
        <authorList>
            <consortium name="The Broad Institute Genomics Platform"/>
            <consortium name="The Broad Institute Genome Sequencing Center for Infectious Disease"/>
            <person name="Wu L."/>
            <person name="Ma J."/>
        </authorList>
    </citation>
    <scope>NUCLEOTIDE SEQUENCE [LARGE SCALE GENOMIC DNA]</scope>
    <source>
        <strain evidence="15">JCM 12165</strain>
    </source>
</reference>
<feature type="domain" description="HAMP" evidence="13">
    <location>
        <begin position="300"/>
        <end position="352"/>
    </location>
</feature>
<dbReference type="SMART" id="SM00304">
    <property type="entry name" value="HAMP"/>
    <property type="match status" value="1"/>
</dbReference>
<dbReference type="InterPro" id="IPR004089">
    <property type="entry name" value="MCPsignal_dom"/>
</dbReference>
<evidence type="ECO:0000256" key="6">
    <source>
        <dbReference type="ARBA" id="ARBA00023136"/>
    </source>
</evidence>
<dbReference type="SUPFAM" id="SSF58104">
    <property type="entry name" value="Methyl-accepting chemotaxis protein (MCP) signaling domain"/>
    <property type="match status" value="1"/>
</dbReference>
<accession>A0ABV9NSP7</accession>
<dbReference type="InterPro" id="IPR029151">
    <property type="entry name" value="Sensor-like_sf"/>
</dbReference>
<evidence type="ECO:0000256" key="7">
    <source>
        <dbReference type="ARBA" id="ARBA00023224"/>
    </source>
</evidence>
<dbReference type="Gene3D" id="1.10.8.500">
    <property type="entry name" value="HAMP domain in histidine kinase"/>
    <property type="match status" value="1"/>
</dbReference>
<dbReference type="CDD" id="cd12913">
    <property type="entry name" value="PDC1_MCP_like"/>
    <property type="match status" value="1"/>
</dbReference>
<name>A0ABV9NSP7_9BACI</name>
<keyword evidence="5 11" id="KW-1133">Transmembrane helix</keyword>
<dbReference type="InterPro" id="IPR033479">
    <property type="entry name" value="dCache_1"/>
</dbReference>
<feature type="transmembrane region" description="Helical" evidence="11">
    <location>
        <begin position="280"/>
        <end position="299"/>
    </location>
</feature>
<evidence type="ECO:0000256" key="8">
    <source>
        <dbReference type="ARBA" id="ARBA00029447"/>
    </source>
</evidence>
<evidence type="ECO:0000256" key="2">
    <source>
        <dbReference type="ARBA" id="ARBA00022475"/>
    </source>
</evidence>
<gene>
    <name evidence="14" type="ORF">ACFO4L_07550</name>
</gene>
<dbReference type="Proteomes" id="UP001595896">
    <property type="component" value="Unassembled WGS sequence"/>
</dbReference>